<evidence type="ECO:0000313" key="1">
    <source>
        <dbReference type="EMBL" id="GAA1623975.1"/>
    </source>
</evidence>
<proteinExistence type="predicted"/>
<sequence length="99" mass="11117">MDLARIARHPAHPGIMRVMLRLWRDYLGPRWDYWPVKAAVSYALPGKTGNLYRFDGWQKAGACKPWAGGGTWSKPSKANAMADGIKSVFVYEYPSITTS</sequence>
<keyword evidence="2" id="KW-1185">Reference proteome</keyword>
<protein>
    <submittedName>
        <fullName evidence="1">Uncharacterized protein</fullName>
    </submittedName>
</protein>
<name>A0ABN2F2D1_9ACTN</name>
<comment type="caution">
    <text evidence="1">The sequence shown here is derived from an EMBL/GenBank/DDBJ whole genome shotgun (WGS) entry which is preliminary data.</text>
</comment>
<gene>
    <name evidence="1" type="ORF">GCM10009733_020770</name>
</gene>
<evidence type="ECO:0000313" key="2">
    <source>
        <dbReference type="Proteomes" id="UP001500064"/>
    </source>
</evidence>
<accession>A0ABN2F2D1</accession>
<reference evidence="1 2" key="1">
    <citation type="journal article" date="2019" name="Int. J. Syst. Evol. Microbiol.">
        <title>The Global Catalogue of Microorganisms (GCM) 10K type strain sequencing project: providing services to taxonomists for standard genome sequencing and annotation.</title>
        <authorList>
            <consortium name="The Broad Institute Genomics Platform"/>
            <consortium name="The Broad Institute Genome Sequencing Center for Infectious Disease"/>
            <person name="Wu L."/>
            <person name="Ma J."/>
        </authorList>
    </citation>
    <scope>NUCLEOTIDE SEQUENCE [LARGE SCALE GENOMIC DNA]</scope>
    <source>
        <strain evidence="1 2">JCM 13929</strain>
    </source>
</reference>
<dbReference type="Proteomes" id="UP001500064">
    <property type="component" value="Unassembled WGS sequence"/>
</dbReference>
<organism evidence="1 2">
    <name type="scientific">Nonomuraea maheshkhaliensis</name>
    <dbReference type="NCBI Taxonomy" id="419590"/>
    <lineage>
        <taxon>Bacteria</taxon>
        <taxon>Bacillati</taxon>
        <taxon>Actinomycetota</taxon>
        <taxon>Actinomycetes</taxon>
        <taxon>Streptosporangiales</taxon>
        <taxon>Streptosporangiaceae</taxon>
        <taxon>Nonomuraea</taxon>
    </lineage>
</organism>
<dbReference type="EMBL" id="BAAAMU010000011">
    <property type="protein sequence ID" value="GAA1623975.1"/>
    <property type="molecule type" value="Genomic_DNA"/>
</dbReference>